<protein>
    <submittedName>
        <fullName evidence="1">Uncharacterized protein</fullName>
    </submittedName>
</protein>
<reference evidence="1" key="1">
    <citation type="journal article" date="2013" name="PLoS ONE">
        <title>Insights into dynamics of mobile genetic elements in hyperthermophilic environments from five new thermococcus plasmids.</title>
        <authorList>
            <person name="Krupovic M."/>
            <person name="Gonnet M."/>
            <person name="Hania W.B."/>
            <person name="Forterre P."/>
            <person name="Erauso G."/>
        </authorList>
    </citation>
    <scope>NUCLEOTIDE SEQUENCE</scope>
    <source>
        <plasmid evidence="1">pAMT7</plasmid>
    </source>
</reference>
<dbReference type="AlphaFoldDB" id="L0BAI5"/>
<geneLocation type="plasmid" evidence="1">
    <name>pAMT7</name>
</geneLocation>
<dbReference type="EMBL" id="JQ661332">
    <property type="protein sequence ID" value="AFZ84291.1"/>
    <property type="molecule type" value="Genomic_DNA"/>
</dbReference>
<proteinExistence type="predicted"/>
<accession>L0BAI5</accession>
<name>L0BAI5_9EURY</name>
<evidence type="ECO:0000313" key="1">
    <source>
        <dbReference type="EMBL" id="AFZ84291.1"/>
    </source>
</evidence>
<gene>
    <name evidence="1" type="ORF">a7-3</name>
</gene>
<sequence>MAWIEVVTNTRPHTFGVYVEKGFIDLSRVEEVQVQKLREPDDALITLLDKDRRKLGSLNVPTDKAYEIAHKIMNLINLSKEGKVPNLMIKYREGVLLQYSPNKNAWEPLKI</sequence>
<organism evidence="1">
    <name type="scientific">Thermococcus sp. AMT7</name>
    <dbReference type="NCBI Taxonomy" id="1197730"/>
    <lineage>
        <taxon>Archaea</taxon>
        <taxon>Methanobacteriati</taxon>
        <taxon>Methanobacteriota</taxon>
        <taxon>Thermococci</taxon>
        <taxon>Thermococcales</taxon>
        <taxon>Thermococcaceae</taxon>
        <taxon>Thermococcus</taxon>
    </lineage>
</organism>
<keyword evidence="1" id="KW-0614">Plasmid</keyword>